<sequence>MSNLKNPWNITAGWIKKIGTSEIQQQQWRDADPTELRSLNPSPYFRVQGPEDPSYRPREVTYGNMTFVDITDAKSEPRPEKRYTLGWRFGAINCAISATIVFLINFIVTIWGSVHKNANPGIMLEGDCEQVRRMNTGLHFLINLLSTILLSSSNYCMQCLSAPTRKEVDKAHAEGTWLDIGVPSIRNLRYISKQRVILWLVLGLSSLPLHLFYNSAVFSSIASNDYWAFSVSESFVNNPECLNCGIVNTTTGLEETIRFLHQGARTGIIDRLENSDCINQYAQMIQSKRRNVLLVSKDSNMPSANNHTSFRGSNVYSYAYFQADEATDTIYALDIYRWMCKDYDREKKCGNEIPKIKKNPQAWTVNTYPVEYCLSERAPPVCKLQFSATIAILITILNSVKAVIMFYTAFGVKESPLMTMGDAVASFMENGDPATRNMCLLTIEDAKKHKGYFPAGPKEWDSKAYRWKDVTSKTRRITTFTMFTLALILVSFLLGLGLHALPDGKSLPALARLGYGAVDPRAIIDWPIRDTVSNVLLANLAQPILSFLYFSYNGLFTCMLLGYEWSQYAHRRKGLRVSRAPSGEQRSTYFLQLPYRFALPLMVLSGVLHWLVSQSIFLVSIDLYDFQGSYRGHKKEGIRK</sequence>
<proteinExistence type="predicted"/>
<accession>A0A6A6DB54</accession>
<dbReference type="InterPro" id="IPR046623">
    <property type="entry name" value="DUF6536"/>
</dbReference>
<dbReference type="OrthoDB" id="5429634at2759"/>
<keyword evidence="1" id="KW-1133">Transmembrane helix</keyword>
<feature type="transmembrane region" description="Helical" evidence="1">
    <location>
        <begin position="134"/>
        <end position="156"/>
    </location>
</feature>
<keyword evidence="4" id="KW-1185">Reference proteome</keyword>
<keyword evidence="1" id="KW-0812">Transmembrane</keyword>
<dbReference type="Proteomes" id="UP000800200">
    <property type="component" value="Unassembled WGS sequence"/>
</dbReference>
<evidence type="ECO:0000313" key="3">
    <source>
        <dbReference type="EMBL" id="KAF2175728.1"/>
    </source>
</evidence>
<feature type="transmembrane region" description="Helical" evidence="1">
    <location>
        <begin position="597"/>
        <end position="621"/>
    </location>
</feature>
<feature type="domain" description="DUF6536" evidence="2">
    <location>
        <begin position="87"/>
        <end position="236"/>
    </location>
</feature>
<organism evidence="3 4">
    <name type="scientific">Zopfia rhizophila CBS 207.26</name>
    <dbReference type="NCBI Taxonomy" id="1314779"/>
    <lineage>
        <taxon>Eukaryota</taxon>
        <taxon>Fungi</taxon>
        <taxon>Dikarya</taxon>
        <taxon>Ascomycota</taxon>
        <taxon>Pezizomycotina</taxon>
        <taxon>Dothideomycetes</taxon>
        <taxon>Dothideomycetes incertae sedis</taxon>
        <taxon>Zopfiaceae</taxon>
        <taxon>Zopfia</taxon>
    </lineage>
</organism>
<feature type="transmembrane region" description="Helical" evidence="1">
    <location>
        <begin position="477"/>
        <end position="501"/>
    </location>
</feature>
<protein>
    <recommendedName>
        <fullName evidence="2">DUF6536 domain-containing protein</fullName>
    </recommendedName>
</protein>
<evidence type="ECO:0000313" key="4">
    <source>
        <dbReference type="Proteomes" id="UP000800200"/>
    </source>
</evidence>
<name>A0A6A6DB54_9PEZI</name>
<gene>
    <name evidence="3" type="ORF">K469DRAFT_743214</name>
</gene>
<feature type="transmembrane region" description="Helical" evidence="1">
    <location>
        <begin position="386"/>
        <end position="410"/>
    </location>
</feature>
<evidence type="ECO:0000256" key="1">
    <source>
        <dbReference type="SAM" id="Phobius"/>
    </source>
</evidence>
<keyword evidence="1" id="KW-0472">Membrane</keyword>
<dbReference type="Pfam" id="PF20163">
    <property type="entry name" value="DUF6536"/>
    <property type="match status" value="1"/>
</dbReference>
<dbReference type="AlphaFoldDB" id="A0A6A6DB54"/>
<evidence type="ECO:0000259" key="2">
    <source>
        <dbReference type="Pfam" id="PF20163"/>
    </source>
</evidence>
<reference evidence="3" key="1">
    <citation type="journal article" date="2020" name="Stud. Mycol.">
        <title>101 Dothideomycetes genomes: a test case for predicting lifestyles and emergence of pathogens.</title>
        <authorList>
            <person name="Haridas S."/>
            <person name="Albert R."/>
            <person name="Binder M."/>
            <person name="Bloem J."/>
            <person name="Labutti K."/>
            <person name="Salamov A."/>
            <person name="Andreopoulos B."/>
            <person name="Baker S."/>
            <person name="Barry K."/>
            <person name="Bills G."/>
            <person name="Bluhm B."/>
            <person name="Cannon C."/>
            <person name="Castanera R."/>
            <person name="Culley D."/>
            <person name="Daum C."/>
            <person name="Ezra D."/>
            <person name="Gonzalez J."/>
            <person name="Henrissat B."/>
            <person name="Kuo A."/>
            <person name="Liang C."/>
            <person name="Lipzen A."/>
            <person name="Lutzoni F."/>
            <person name="Magnuson J."/>
            <person name="Mondo S."/>
            <person name="Nolan M."/>
            <person name="Ohm R."/>
            <person name="Pangilinan J."/>
            <person name="Park H.-J."/>
            <person name="Ramirez L."/>
            <person name="Alfaro M."/>
            <person name="Sun H."/>
            <person name="Tritt A."/>
            <person name="Yoshinaga Y."/>
            <person name="Zwiers L.-H."/>
            <person name="Turgeon B."/>
            <person name="Goodwin S."/>
            <person name="Spatafora J."/>
            <person name="Crous P."/>
            <person name="Grigoriev I."/>
        </authorList>
    </citation>
    <scope>NUCLEOTIDE SEQUENCE</scope>
    <source>
        <strain evidence="3">CBS 207.26</strain>
    </source>
</reference>
<feature type="transmembrane region" description="Helical" evidence="1">
    <location>
        <begin position="91"/>
        <end position="114"/>
    </location>
</feature>
<dbReference type="PANTHER" id="PTHR35395:SF1">
    <property type="entry name" value="DUF6536 DOMAIN-CONTAINING PROTEIN"/>
    <property type="match status" value="1"/>
</dbReference>
<feature type="transmembrane region" description="Helical" evidence="1">
    <location>
        <begin position="544"/>
        <end position="563"/>
    </location>
</feature>
<feature type="transmembrane region" description="Helical" evidence="1">
    <location>
        <begin position="196"/>
        <end position="213"/>
    </location>
</feature>
<dbReference type="EMBL" id="ML994726">
    <property type="protein sequence ID" value="KAF2175728.1"/>
    <property type="molecule type" value="Genomic_DNA"/>
</dbReference>
<dbReference type="PANTHER" id="PTHR35395">
    <property type="entry name" value="DUF6536 DOMAIN-CONTAINING PROTEIN"/>
    <property type="match status" value="1"/>
</dbReference>